<feature type="chain" id="PRO_5035922977" evidence="1">
    <location>
        <begin position="24"/>
        <end position="67"/>
    </location>
</feature>
<keyword evidence="3" id="KW-1185">Reference proteome</keyword>
<accession>A0A8T0J447</accession>
<evidence type="ECO:0000313" key="3">
    <source>
        <dbReference type="Proteomes" id="UP000822688"/>
    </source>
</evidence>
<feature type="signal peptide" evidence="1">
    <location>
        <begin position="1"/>
        <end position="23"/>
    </location>
</feature>
<name>A0A8T0J447_CERPU</name>
<organism evidence="2 3">
    <name type="scientific">Ceratodon purpureus</name>
    <name type="common">Fire moss</name>
    <name type="synonym">Dicranum purpureum</name>
    <dbReference type="NCBI Taxonomy" id="3225"/>
    <lineage>
        <taxon>Eukaryota</taxon>
        <taxon>Viridiplantae</taxon>
        <taxon>Streptophyta</taxon>
        <taxon>Embryophyta</taxon>
        <taxon>Bryophyta</taxon>
        <taxon>Bryophytina</taxon>
        <taxon>Bryopsida</taxon>
        <taxon>Dicranidae</taxon>
        <taxon>Pseudoditrichales</taxon>
        <taxon>Ditrichaceae</taxon>
        <taxon>Ceratodon</taxon>
    </lineage>
</organism>
<proteinExistence type="predicted"/>
<reference evidence="2" key="1">
    <citation type="submission" date="2020-06" db="EMBL/GenBank/DDBJ databases">
        <title>WGS assembly of Ceratodon purpureus strain R40.</title>
        <authorList>
            <person name="Carey S.B."/>
            <person name="Jenkins J."/>
            <person name="Shu S."/>
            <person name="Lovell J.T."/>
            <person name="Sreedasyam A."/>
            <person name="Maumus F."/>
            <person name="Tiley G.P."/>
            <person name="Fernandez-Pozo N."/>
            <person name="Barry K."/>
            <person name="Chen C."/>
            <person name="Wang M."/>
            <person name="Lipzen A."/>
            <person name="Daum C."/>
            <person name="Saski C.A."/>
            <person name="Payton A.C."/>
            <person name="Mcbreen J.C."/>
            <person name="Conrad R.E."/>
            <person name="Kollar L.M."/>
            <person name="Olsson S."/>
            <person name="Huttunen S."/>
            <person name="Landis J.B."/>
            <person name="Wickett N.J."/>
            <person name="Johnson M.G."/>
            <person name="Rensing S.A."/>
            <person name="Grimwood J."/>
            <person name="Schmutz J."/>
            <person name="Mcdaniel S.F."/>
        </authorList>
    </citation>
    <scope>NUCLEOTIDE SEQUENCE</scope>
    <source>
        <strain evidence="2">R40</strain>
    </source>
</reference>
<comment type="caution">
    <text evidence="2">The sequence shown here is derived from an EMBL/GenBank/DDBJ whole genome shotgun (WGS) entry which is preliminary data.</text>
</comment>
<dbReference type="EMBL" id="CM026421">
    <property type="protein sequence ID" value="KAG0589826.1"/>
    <property type="molecule type" value="Genomic_DNA"/>
</dbReference>
<protein>
    <submittedName>
        <fullName evidence="2">Uncharacterized protein</fullName>
    </submittedName>
</protein>
<gene>
    <name evidence="2" type="ORF">KC19_1G051400</name>
</gene>
<dbReference type="Proteomes" id="UP000822688">
    <property type="component" value="Chromosome 1"/>
</dbReference>
<evidence type="ECO:0000313" key="2">
    <source>
        <dbReference type="EMBL" id="KAG0589826.1"/>
    </source>
</evidence>
<dbReference type="AlphaFoldDB" id="A0A8T0J447"/>
<keyword evidence="1" id="KW-0732">Signal</keyword>
<evidence type="ECO:0000256" key="1">
    <source>
        <dbReference type="SAM" id="SignalP"/>
    </source>
</evidence>
<sequence>MSVVVHLFVVGVILAITWHSAFSLRPEGDETNLVSGRHYTKLARSLSESSVAHPSVFIRFVQELQNF</sequence>